<accession>A0A077ATA4</accession>
<dbReference type="Pfam" id="PF12746">
    <property type="entry name" value="GNAT_acetyltran"/>
    <property type="match status" value="1"/>
</dbReference>
<dbReference type="PANTHER" id="PTHR31143">
    <property type="match status" value="1"/>
</dbReference>
<dbReference type="HOGENOM" id="CLU_1048859_0_0_5"/>
<proteinExistence type="predicted"/>
<dbReference type="InterPro" id="IPR027365">
    <property type="entry name" value="GNAT_acetyltra_YdfB-like"/>
</dbReference>
<evidence type="ECO:0000259" key="1">
    <source>
        <dbReference type="PROSITE" id="PS51186"/>
    </source>
</evidence>
<evidence type="ECO:0000313" key="2">
    <source>
        <dbReference type="EMBL" id="AIK95616.1"/>
    </source>
</evidence>
<evidence type="ECO:0000313" key="3">
    <source>
        <dbReference type="Proteomes" id="UP000028926"/>
    </source>
</evidence>
<protein>
    <recommendedName>
        <fullName evidence="1">N-acetyltransferase domain-containing protein</fullName>
    </recommendedName>
</protein>
<dbReference type="AlphaFoldDB" id="A0A077ATA4"/>
<dbReference type="SUPFAM" id="SSF55729">
    <property type="entry name" value="Acyl-CoA N-acyltransferases (Nat)"/>
    <property type="match status" value="1"/>
</dbReference>
<dbReference type="Proteomes" id="UP000028926">
    <property type="component" value="Chromosome"/>
</dbReference>
<dbReference type="InterPro" id="IPR000182">
    <property type="entry name" value="GNAT_dom"/>
</dbReference>
<gene>
    <name evidence="2" type="ORF">ID47_00890</name>
</gene>
<name>A0A077ATA4_9PROT</name>
<dbReference type="eggNOG" id="COG1670">
    <property type="taxonomic scope" value="Bacteria"/>
</dbReference>
<keyword evidence="3" id="KW-1185">Reference proteome</keyword>
<organism evidence="2 3">
    <name type="scientific">Candidatus Odyssella acanthamoebae</name>
    <dbReference type="NCBI Taxonomy" id="91604"/>
    <lineage>
        <taxon>Bacteria</taxon>
        <taxon>Pseudomonadati</taxon>
        <taxon>Pseudomonadota</taxon>
        <taxon>Alphaproteobacteria</taxon>
        <taxon>Holosporales</taxon>
        <taxon>Candidatus Paracaedibacteraceae</taxon>
        <taxon>Candidatus Odyssella</taxon>
    </lineage>
</organism>
<dbReference type="KEGG" id="paca:ID47_00890"/>
<feature type="domain" description="N-acetyltransferase" evidence="1">
    <location>
        <begin position="109"/>
        <end position="242"/>
    </location>
</feature>
<dbReference type="CDD" id="cd04301">
    <property type="entry name" value="NAT_SF"/>
    <property type="match status" value="1"/>
</dbReference>
<dbReference type="InterPro" id="IPR016181">
    <property type="entry name" value="Acyl_CoA_acyltransferase"/>
</dbReference>
<dbReference type="RefSeq" id="WP_051908330.1">
    <property type="nucleotide sequence ID" value="NZ_CP008941.1"/>
</dbReference>
<dbReference type="Gene3D" id="3.40.630.30">
    <property type="match status" value="1"/>
</dbReference>
<dbReference type="PANTHER" id="PTHR31143:SF2">
    <property type="entry name" value="FR47-LIKE DOMAIN-CONTAINING PROTEIN-RELATED"/>
    <property type="match status" value="1"/>
</dbReference>
<sequence length="242" mass="27237">MSTVATSIPPHLLEELYFLPNQAGVCSLINQTCLGESFPNEPSKFVLLKTTAPFCYLAGELDDGELMSLLQYFKTFPEILLICDERHHTRLLLHGMKPIPRIQLFYKNPSINIIMPSGLTFHKILDADFGRQCPWFEVVGSHELFFQHRFGIVVCEGEVVLSAAYAACVGNNHCEIAIATHPKHQNKGAATLVVKAAIQECLERGWVPEWSCDYNNAASLRVALKTGFTLQRYYSFLTLEEK</sequence>
<dbReference type="PROSITE" id="PS51186">
    <property type="entry name" value="GNAT"/>
    <property type="match status" value="1"/>
</dbReference>
<dbReference type="EMBL" id="CP008941">
    <property type="protein sequence ID" value="AIK95616.1"/>
    <property type="molecule type" value="Genomic_DNA"/>
</dbReference>
<dbReference type="OrthoDB" id="3570754at2"/>
<reference evidence="2 3" key="1">
    <citation type="submission" date="2014-07" db="EMBL/GenBank/DDBJ databases">
        <title>Comparative genomic insights into amoeba endosymbionts belonging to the families of Holosporaceae and Candidatus Midichloriaceae within Rickettsiales.</title>
        <authorList>
            <person name="Wang Z."/>
            <person name="Wu M."/>
        </authorList>
    </citation>
    <scope>NUCLEOTIDE SEQUENCE [LARGE SCALE GENOMIC DNA]</scope>
    <source>
        <strain evidence="2">PRA3</strain>
    </source>
</reference>
<dbReference type="GO" id="GO:0016747">
    <property type="term" value="F:acyltransferase activity, transferring groups other than amino-acyl groups"/>
    <property type="evidence" value="ECO:0007669"/>
    <property type="project" value="InterPro"/>
</dbReference>